<accession>A0ABQ3ZTW6</accession>
<gene>
    <name evidence="3" type="ORF">Ahu01nite_051390</name>
</gene>
<proteinExistence type="predicted"/>
<evidence type="ECO:0000313" key="3">
    <source>
        <dbReference type="EMBL" id="GIE22037.1"/>
    </source>
</evidence>
<evidence type="ECO:0000256" key="2">
    <source>
        <dbReference type="SAM" id="SignalP"/>
    </source>
</evidence>
<feature type="compositionally biased region" description="Basic and acidic residues" evidence="1">
    <location>
        <begin position="56"/>
        <end position="65"/>
    </location>
</feature>
<dbReference type="EMBL" id="BOMN01000065">
    <property type="protein sequence ID" value="GIE22037.1"/>
    <property type="molecule type" value="Genomic_DNA"/>
</dbReference>
<feature type="region of interest" description="Disordered" evidence="1">
    <location>
        <begin position="27"/>
        <end position="75"/>
    </location>
</feature>
<reference evidence="3 4" key="1">
    <citation type="submission" date="2021-01" db="EMBL/GenBank/DDBJ databases">
        <title>Whole genome shotgun sequence of Actinoplanes humidus NBRC 14915.</title>
        <authorList>
            <person name="Komaki H."/>
            <person name="Tamura T."/>
        </authorList>
    </citation>
    <scope>NUCLEOTIDE SEQUENCE [LARGE SCALE GENOMIC DNA]</scope>
    <source>
        <strain evidence="3 4">NBRC 14915</strain>
    </source>
</reference>
<dbReference type="Proteomes" id="UP000603200">
    <property type="component" value="Unassembled WGS sequence"/>
</dbReference>
<dbReference type="PROSITE" id="PS51257">
    <property type="entry name" value="PROKAR_LIPOPROTEIN"/>
    <property type="match status" value="1"/>
</dbReference>
<protein>
    <recommendedName>
        <fullName evidence="5">FG-GAP repeat protein</fullName>
    </recommendedName>
</protein>
<comment type="caution">
    <text evidence="3">The sequence shown here is derived from an EMBL/GenBank/DDBJ whole genome shotgun (WGS) entry which is preliminary data.</text>
</comment>
<dbReference type="RefSeq" id="WP_203839141.1">
    <property type="nucleotide sequence ID" value="NZ_BAAATV010000002.1"/>
</dbReference>
<evidence type="ECO:0008006" key="5">
    <source>
        <dbReference type="Google" id="ProtNLM"/>
    </source>
</evidence>
<name>A0ABQ3ZTW6_9ACTN</name>
<organism evidence="3 4">
    <name type="scientific">Winogradskya humida</name>
    <dbReference type="NCBI Taxonomy" id="113566"/>
    <lineage>
        <taxon>Bacteria</taxon>
        <taxon>Bacillati</taxon>
        <taxon>Actinomycetota</taxon>
        <taxon>Actinomycetes</taxon>
        <taxon>Micromonosporales</taxon>
        <taxon>Micromonosporaceae</taxon>
        <taxon>Winogradskya</taxon>
    </lineage>
</organism>
<evidence type="ECO:0000256" key="1">
    <source>
        <dbReference type="SAM" id="MobiDB-lite"/>
    </source>
</evidence>
<sequence>MRSVRLPALVTSGALGLAALTGCAAHTSTSSAPASAPPAPPASASAASSIGPAPTKDTDDGDSGKGDPTAGQGCAVNKVAVPAGAKRTSTADLDGDGKGDVFFLADDDATMGVRTSSGRTISTKFSVSEGGQLGARSFVDSSGNAVILLDGPRTSYLFALVDCAIVVTKNVQGSQYTFDNGFRKPGTGVGCGRGARGFVLEGLRAAPQGDGYGVQTTVIELHDGGRSATNGKVTTGDSIMPKDQAYSLVKDGFSCDEAQR</sequence>
<evidence type="ECO:0000313" key="4">
    <source>
        <dbReference type="Proteomes" id="UP000603200"/>
    </source>
</evidence>
<keyword evidence="2" id="KW-0732">Signal</keyword>
<keyword evidence="4" id="KW-1185">Reference proteome</keyword>
<feature type="signal peptide" evidence="2">
    <location>
        <begin position="1"/>
        <end position="24"/>
    </location>
</feature>
<feature type="compositionally biased region" description="Low complexity" evidence="1">
    <location>
        <begin position="42"/>
        <end position="55"/>
    </location>
</feature>
<feature type="chain" id="PRO_5046888943" description="FG-GAP repeat protein" evidence="2">
    <location>
        <begin position="25"/>
        <end position="260"/>
    </location>
</feature>